<organism evidence="3 4">
    <name type="scientific">Pseudoclavibacter terrae</name>
    <dbReference type="NCBI Taxonomy" id="1530195"/>
    <lineage>
        <taxon>Bacteria</taxon>
        <taxon>Bacillati</taxon>
        <taxon>Actinomycetota</taxon>
        <taxon>Actinomycetes</taxon>
        <taxon>Micrococcales</taxon>
        <taxon>Microbacteriaceae</taxon>
        <taxon>Pseudoclavibacter</taxon>
    </lineage>
</organism>
<comment type="caution">
    <text evidence="3">The sequence shown here is derived from an EMBL/GenBank/DDBJ whole genome shotgun (WGS) entry which is preliminary data.</text>
</comment>
<evidence type="ECO:0000259" key="2">
    <source>
        <dbReference type="Pfam" id="PF02517"/>
    </source>
</evidence>
<keyword evidence="1" id="KW-0812">Transmembrane</keyword>
<dbReference type="GO" id="GO:0006508">
    <property type="term" value="P:proteolysis"/>
    <property type="evidence" value="ECO:0007669"/>
    <property type="project" value="UniProtKB-KW"/>
</dbReference>
<keyword evidence="1" id="KW-1133">Transmembrane helix</keyword>
<dbReference type="InterPro" id="IPR003675">
    <property type="entry name" value="Rce1/LyrA-like_dom"/>
</dbReference>
<proteinExistence type="predicted"/>
<reference evidence="3 4" key="1">
    <citation type="submission" date="2019-09" db="EMBL/GenBank/DDBJ databases">
        <title>Phylogeny of genus Pseudoclavibacter and closely related genus.</title>
        <authorList>
            <person name="Li Y."/>
        </authorList>
    </citation>
    <scope>NUCLEOTIDE SEQUENCE [LARGE SCALE GENOMIC DNA]</scope>
    <source>
        <strain evidence="3 4">THG-MD12</strain>
    </source>
</reference>
<keyword evidence="1" id="KW-0472">Membrane</keyword>
<gene>
    <name evidence="3" type="ORF">F8O03_04770</name>
</gene>
<dbReference type="RefSeq" id="WP_151422821.1">
    <property type="nucleotide sequence ID" value="NZ_WBJX01000001.1"/>
</dbReference>
<name>A0A7J5B634_9MICO</name>
<dbReference type="GO" id="GO:0080120">
    <property type="term" value="P:CAAX-box protein maturation"/>
    <property type="evidence" value="ECO:0007669"/>
    <property type="project" value="UniProtKB-ARBA"/>
</dbReference>
<evidence type="ECO:0000313" key="3">
    <source>
        <dbReference type="EMBL" id="KAB1639639.1"/>
    </source>
</evidence>
<evidence type="ECO:0000256" key="1">
    <source>
        <dbReference type="SAM" id="Phobius"/>
    </source>
</evidence>
<keyword evidence="3" id="KW-0645">Protease</keyword>
<dbReference type="GO" id="GO:0008237">
    <property type="term" value="F:metallopeptidase activity"/>
    <property type="evidence" value="ECO:0007669"/>
    <property type="project" value="UniProtKB-KW"/>
</dbReference>
<keyword evidence="4" id="KW-1185">Reference proteome</keyword>
<dbReference type="Pfam" id="PF02517">
    <property type="entry name" value="Rce1-like"/>
    <property type="match status" value="1"/>
</dbReference>
<accession>A0A7J5B634</accession>
<feature type="transmembrane region" description="Helical" evidence="1">
    <location>
        <begin position="215"/>
        <end position="233"/>
    </location>
</feature>
<protein>
    <submittedName>
        <fullName evidence="3">CPBP family intramembrane metalloprotease</fullName>
    </submittedName>
</protein>
<feature type="domain" description="CAAX prenyl protease 2/Lysostaphin resistance protein A-like" evidence="2">
    <location>
        <begin position="159"/>
        <end position="250"/>
    </location>
</feature>
<keyword evidence="3" id="KW-0378">Hydrolase</keyword>
<dbReference type="EMBL" id="WBJX01000001">
    <property type="protein sequence ID" value="KAB1639639.1"/>
    <property type="molecule type" value="Genomic_DNA"/>
</dbReference>
<feature type="transmembrane region" description="Helical" evidence="1">
    <location>
        <begin position="77"/>
        <end position="99"/>
    </location>
</feature>
<sequence>MSHSRIDVTVSQGTVDLDRSARVRLRWEIWIVLALAIIPSSLYAIISLADRATRDTALADQTTTLNASRDARPLFDALLQTSSILTDLVPVALVIWLLWTPAVSGFRKLGLDTRQPLSDLGQGLLLAACVGVPGIVFYLATRALGLTLSVEASAQEITWWTVILLLVAALRAALLEEVVVVGYLSTRLRELGWATWQIIVASSLLRGSYHLYQGPGMALGNVAMGVLLSWWFLRKGRVGGLVVAHFILDAVSFLGYPLAAALLPQLFT</sequence>
<dbReference type="AlphaFoldDB" id="A0A7J5B634"/>
<dbReference type="GO" id="GO:0004175">
    <property type="term" value="F:endopeptidase activity"/>
    <property type="evidence" value="ECO:0007669"/>
    <property type="project" value="UniProtKB-ARBA"/>
</dbReference>
<evidence type="ECO:0000313" key="4">
    <source>
        <dbReference type="Proteomes" id="UP000490386"/>
    </source>
</evidence>
<dbReference type="Proteomes" id="UP000490386">
    <property type="component" value="Unassembled WGS sequence"/>
</dbReference>
<feature type="transmembrane region" description="Helical" evidence="1">
    <location>
        <begin position="120"/>
        <end position="139"/>
    </location>
</feature>
<feature type="transmembrane region" description="Helical" evidence="1">
    <location>
        <begin position="159"/>
        <end position="184"/>
    </location>
</feature>
<dbReference type="OrthoDB" id="4453618at2"/>
<feature type="transmembrane region" description="Helical" evidence="1">
    <location>
        <begin position="240"/>
        <end position="263"/>
    </location>
</feature>
<keyword evidence="3" id="KW-0482">Metalloprotease</keyword>
<feature type="transmembrane region" description="Helical" evidence="1">
    <location>
        <begin position="29"/>
        <end position="49"/>
    </location>
</feature>